<keyword evidence="9" id="KW-0119">Carbohydrate metabolism</keyword>
<reference evidence="13" key="1">
    <citation type="submission" date="2016-11" db="EMBL/GenBank/DDBJ databases">
        <authorList>
            <person name="Varghese N."/>
            <person name="Submissions S."/>
        </authorList>
    </citation>
    <scope>NUCLEOTIDE SEQUENCE [LARGE SCALE GENOMIC DNA]</scope>
    <source>
        <strain evidence="13">UWOS</strain>
    </source>
</reference>
<comment type="subcellular location">
    <subcellularLocation>
        <location evidence="2">Cytoplasm</location>
    </subcellularLocation>
</comment>
<keyword evidence="7" id="KW-0328">Glycosyltransferase</keyword>
<dbReference type="InterPro" id="IPR017853">
    <property type="entry name" value="GH"/>
</dbReference>
<dbReference type="AlphaFoldDB" id="A0A1M6PZH5"/>
<proteinExistence type="inferred from homology"/>
<organism evidence="12 13">
    <name type="scientific">Fibrobacter intestinalis</name>
    <dbReference type="NCBI Taxonomy" id="28122"/>
    <lineage>
        <taxon>Bacteria</taxon>
        <taxon>Pseudomonadati</taxon>
        <taxon>Fibrobacterota</taxon>
        <taxon>Fibrobacteria</taxon>
        <taxon>Fibrobacterales</taxon>
        <taxon>Fibrobacteraceae</taxon>
        <taxon>Fibrobacter</taxon>
    </lineage>
</organism>
<dbReference type="PANTHER" id="PTHR32518">
    <property type="match status" value="1"/>
</dbReference>
<evidence type="ECO:0000313" key="13">
    <source>
        <dbReference type="Proteomes" id="UP000184275"/>
    </source>
</evidence>
<accession>A0A1M6PZH5</accession>
<comment type="similarity">
    <text evidence="3">Belongs to the disproportionating enzyme family.</text>
</comment>
<dbReference type="GO" id="GO:0005975">
    <property type="term" value="P:carbohydrate metabolic process"/>
    <property type="evidence" value="ECO:0007669"/>
    <property type="project" value="InterPro"/>
</dbReference>
<evidence type="ECO:0000256" key="6">
    <source>
        <dbReference type="ARBA" id="ARBA00022490"/>
    </source>
</evidence>
<evidence type="ECO:0000256" key="4">
    <source>
        <dbReference type="ARBA" id="ARBA00012560"/>
    </source>
</evidence>
<evidence type="ECO:0000256" key="3">
    <source>
        <dbReference type="ARBA" id="ARBA00005684"/>
    </source>
</evidence>
<keyword evidence="6" id="KW-0963">Cytoplasm</keyword>
<evidence type="ECO:0000313" key="12">
    <source>
        <dbReference type="EMBL" id="SHK13349.1"/>
    </source>
</evidence>
<evidence type="ECO:0000256" key="5">
    <source>
        <dbReference type="ARBA" id="ARBA00020295"/>
    </source>
</evidence>
<evidence type="ECO:0000256" key="7">
    <source>
        <dbReference type="ARBA" id="ARBA00022676"/>
    </source>
</evidence>
<dbReference type="RefSeq" id="WP_073301855.1">
    <property type="nucleotide sequence ID" value="NZ_FRAW01000001.1"/>
</dbReference>
<dbReference type="Proteomes" id="UP000184275">
    <property type="component" value="Unassembled WGS sequence"/>
</dbReference>
<evidence type="ECO:0000256" key="8">
    <source>
        <dbReference type="ARBA" id="ARBA00022679"/>
    </source>
</evidence>
<name>A0A1M6PZH5_9BACT</name>
<comment type="catalytic activity">
    <reaction evidence="1">
        <text>Transfers a segment of a (1-&gt;4)-alpha-D-glucan to a new position in an acceptor, which may be glucose or a (1-&gt;4)-alpha-D-glucan.</text>
        <dbReference type="EC" id="2.4.1.25"/>
    </reaction>
</comment>
<dbReference type="Pfam" id="PF02446">
    <property type="entry name" value="Glyco_hydro_77"/>
    <property type="match status" value="1"/>
</dbReference>
<keyword evidence="13" id="KW-1185">Reference proteome</keyword>
<dbReference type="EC" id="2.4.1.25" evidence="4"/>
<evidence type="ECO:0000256" key="1">
    <source>
        <dbReference type="ARBA" id="ARBA00000439"/>
    </source>
</evidence>
<dbReference type="GO" id="GO:0005737">
    <property type="term" value="C:cytoplasm"/>
    <property type="evidence" value="ECO:0007669"/>
    <property type="project" value="UniProtKB-SubCell"/>
</dbReference>
<dbReference type="SUPFAM" id="SSF51445">
    <property type="entry name" value="(Trans)glycosidases"/>
    <property type="match status" value="1"/>
</dbReference>
<evidence type="ECO:0000256" key="10">
    <source>
        <dbReference type="ARBA" id="ARBA00031423"/>
    </source>
</evidence>
<gene>
    <name evidence="12" type="ORF">SAMN05720469_101189</name>
</gene>
<dbReference type="Gene3D" id="3.20.20.80">
    <property type="entry name" value="Glycosidases"/>
    <property type="match status" value="2"/>
</dbReference>
<keyword evidence="8 12" id="KW-0808">Transferase</keyword>
<dbReference type="GO" id="GO:0004134">
    <property type="term" value="F:4-alpha-glucanotransferase activity"/>
    <property type="evidence" value="ECO:0007669"/>
    <property type="project" value="UniProtKB-EC"/>
</dbReference>
<dbReference type="InterPro" id="IPR003385">
    <property type="entry name" value="Glyco_hydro_77"/>
</dbReference>
<sequence length="656" mass="75440">MRYGEFSCFQSGVAVPVFSLKTQDCVGIGEFLDLVPFGTWAKTCGLNVIQILPVNDTGYESSPYSARSAFALNPVFIRLQIVHGADAFKKDIQTLQKRFAAETKVHYAEIARAKRQILRKIFDANYAMLDKNVALAKWIEANSWIKPYAVYAMLKEKNGESSWRSWKEDQDPTALRVNSLYRKHRKDVLFQCWMQFEAEAQFKVASNKLTEMGVRLKGDIPILINEDSADVWFNRRYFSLDDRAGAPPDMFSYSGQNWGFPTYRWDVIEQENFTWWRERLAQASKFYHAYRIDHVLGFFRIWAIPQNERTGILGHFSPAVPVTQTELSAAGFKKETVEYLQRPNYSKEQLREFLGEATESCLEKYFEFLPFTSDRYVFKKEFDCESAIIDSSEEQSVKDALLKVQWNRIFVPGSPADTYYPFWYWYNAPVLKTLPQNEQEILGRLLHANEASQESIWYANGKKLLTVLAQETDMVVCAEDLGAVPHCVPSVLGELQINSLRVERWARNWDAPGQPYYDVSEYPRLSVSTTSVHDTSTLLGLWNESDFDKNLFWKNHLHLEGDAPQSLSPDVVKLLIGNIFQSNSLFCILPVQDFLALSSRWTPQNPEDERVNTPGTVGPQNWAYKMPCTVEELSDNSTLKNEIAKLVNARANRSLR</sequence>
<protein>
    <recommendedName>
        <fullName evidence="5">4-alpha-glucanotransferase</fullName>
        <ecNumber evidence="4">2.4.1.25</ecNumber>
    </recommendedName>
    <alternativeName>
        <fullName evidence="10">Amylomaltase</fullName>
    </alternativeName>
    <alternativeName>
        <fullName evidence="11">Disproportionating enzyme</fullName>
    </alternativeName>
</protein>
<evidence type="ECO:0000256" key="9">
    <source>
        <dbReference type="ARBA" id="ARBA00023277"/>
    </source>
</evidence>
<evidence type="ECO:0000256" key="2">
    <source>
        <dbReference type="ARBA" id="ARBA00004496"/>
    </source>
</evidence>
<dbReference type="EMBL" id="FRAW01000001">
    <property type="protein sequence ID" value="SHK13349.1"/>
    <property type="molecule type" value="Genomic_DNA"/>
</dbReference>
<dbReference type="PANTHER" id="PTHR32518:SF3">
    <property type="entry name" value="4-ALPHA-GLUCANOTRANSFERASE"/>
    <property type="match status" value="1"/>
</dbReference>
<evidence type="ECO:0000256" key="11">
    <source>
        <dbReference type="ARBA" id="ARBA00031501"/>
    </source>
</evidence>